<dbReference type="InterPro" id="IPR011605">
    <property type="entry name" value="NusB_fam"/>
</dbReference>
<dbReference type="GO" id="GO:0005829">
    <property type="term" value="C:cytosol"/>
    <property type="evidence" value="ECO:0007669"/>
    <property type="project" value="TreeGrafter"/>
</dbReference>
<dbReference type="Pfam" id="PF01029">
    <property type="entry name" value="NusB"/>
    <property type="match status" value="1"/>
</dbReference>
<protein>
    <recommendedName>
        <fullName evidence="6">NusB/RsmB/TIM44 domain-containing protein</fullName>
    </recommendedName>
</protein>
<keyword evidence="3" id="KW-0694">RNA-binding</keyword>
<name>A0A0F9A793_9ZZZZ</name>
<proteinExistence type="inferred from homology"/>
<dbReference type="SUPFAM" id="SSF48013">
    <property type="entry name" value="NusB-like"/>
    <property type="match status" value="1"/>
</dbReference>
<sequence length="137" mass="15720">MGARRRGRVLAFQSLYSYEVNGCSLENLLSFSWIDPERLEKLKKESLDFARLIATGTIENLASIDDQINSRVEHWDFSRINRVDLSILRISVYALLFQHEIPSTVTIDEAIDIAKEYGTDESYRFVNGVLDGISKHH</sequence>
<gene>
    <name evidence="7" type="ORF">LCGC14_2884010</name>
</gene>
<dbReference type="NCBIfam" id="TIGR01951">
    <property type="entry name" value="nusB"/>
    <property type="match status" value="1"/>
</dbReference>
<accession>A0A0F9A793</accession>
<keyword evidence="5" id="KW-0804">Transcription</keyword>
<dbReference type="HAMAP" id="MF_00073">
    <property type="entry name" value="NusB"/>
    <property type="match status" value="1"/>
</dbReference>
<dbReference type="InterPro" id="IPR035926">
    <property type="entry name" value="NusB-like_sf"/>
</dbReference>
<dbReference type="AlphaFoldDB" id="A0A0F9A793"/>
<reference evidence="7" key="1">
    <citation type="journal article" date="2015" name="Nature">
        <title>Complex archaea that bridge the gap between prokaryotes and eukaryotes.</title>
        <authorList>
            <person name="Spang A."/>
            <person name="Saw J.H."/>
            <person name="Jorgensen S.L."/>
            <person name="Zaremba-Niedzwiedzka K."/>
            <person name="Martijn J."/>
            <person name="Lind A.E."/>
            <person name="van Eijk R."/>
            <person name="Schleper C."/>
            <person name="Guy L."/>
            <person name="Ettema T.J."/>
        </authorList>
    </citation>
    <scope>NUCLEOTIDE SEQUENCE</scope>
</reference>
<evidence type="ECO:0000256" key="3">
    <source>
        <dbReference type="ARBA" id="ARBA00022884"/>
    </source>
</evidence>
<dbReference type="EMBL" id="LAZR01056329">
    <property type="protein sequence ID" value="KKK74414.1"/>
    <property type="molecule type" value="Genomic_DNA"/>
</dbReference>
<evidence type="ECO:0000259" key="6">
    <source>
        <dbReference type="Pfam" id="PF01029"/>
    </source>
</evidence>
<dbReference type="GO" id="GO:0006353">
    <property type="term" value="P:DNA-templated transcription termination"/>
    <property type="evidence" value="ECO:0007669"/>
    <property type="project" value="InterPro"/>
</dbReference>
<dbReference type="PANTHER" id="PTHR11078">
    <property type="entry name" value="N UTILIZATION SUBSTANCE PROTEIN B-RELATED"/>
    <property type="match status" value="1"/>
</dbReference>
<feature type="domain" description="NusB/RsmB/TIM44" evidence="6">
    <location>
        <begin position="7"/>
        <end position="135"/>
    </location>
</feature>
<evidence type="ECO:0000256" key="1">
    <source>
        <dbReference type="ARBA" id="ARBA00005952"/>
    </source>
</evidence>
<organism evidence="7">
    <name type="scientific">marine sediment metagenome</name>
    <dbReference type="NCBI Taxonomy" id="412755"/>
    <lineage>
        <taxon>unclassified sequences</taxon>
        <taxon>metagenomes</taxon>
        <taxon>ecological metagenomes</taxon>
    </lineage>
</organism>
<dbReference type="GO" id="GO:0031564">
    <property type="term" value="P:transcription antitermination"/>
    <property type="evidence" value="ECO:0007669"/>
    <property type="project" value="UniProtKB-KW"/>
</dbReference>
<keyword evidence="4" id="KW-0805">Transcription regulation</keyword>
<comment type="similarity">
    <text evidence="1">Belongs to the NusB family.</text>
</comment>
<dbReference type="Gene3D" id="1.10.940.10">
    <property type="entry name" value="NusB-like"/>
    <property type="match status" value="1"/>
</dbReference>
<dbReference type="CDD" id="cd00619">
    <property type="entry name" value="Terminator_NusB"/>
    <property type="match status" value="1"/>
</dbReference>
<dbReference type="GO" id="GO:0003723">
    <property type="term" value="F:RNA binding"/>
    <property type="evidence" value="ECO:0007669"/>
    <property type="project" value="UniProtKB-KW"/>
</dbReference>
<evidence type="ECO:0000256" key="5">
    <source>
        <dbReference type="ARBA" id="ARBA00023163"/>
    </source>
</evidence>
<evidence type="ECO:0000313" key="7">
    <source>
        <dbReference type="EMBL" id="KKK74414.1"/>
    </source>
</evidence>
<evidence type="ECO:0000256" key="2">
    <source>
        <dbReference type="ARBA" id="ARBA00022814"/>
    </source>
</evidence>
<comment type="caution">
    <text evidence="7">The sequence shown here is derived from an EMBL/GenBank/DDBJ whole genome shotgun (WGS) entry which is preliminary data.</text>
</comment>
<keyword evidence="2" id="KW-0889">Transcription antitermination</keyword>
<evidence type="ECO:0000256" key="4">
    <source>
        <dbReference type="ARBA" id="ARBA00023015"/>
    </source>
</evidence>
<dbReference type="InterPro" id="IPR006027">
    <property type="entry name" value="NusB_RsmB_TIM44"/>
</dbReference>
<dbReference type="PANTHER" id="PTHR11078:SF3">
    <property type="entry name" value="ANTITERMINATION NUSB DOMAIN-CONTAINING PROTEIN"/>
    <property type="match status" value="1"/>
</dbReference>